<comment type="caution">
    <text evidence="5">The sequence shown here is derived from an EMBL/GenBank/DDBJ whole genome shotgun (WGS) entry which is preliminary data.</text>
</comment>
<dbReference type="Proteomes" id="UP000305848">
    <property type="component" value="Unassembled WGS sequence"/>
</dbReference>
<dbReference type="InterPro" id="IPR029026">
    <property type="entry name" value="tRNA_m1G_MTases_N"/>
</dbReference>
<dbReference type="GO" id="GO:0005737">
    <property type="term" value="C:cytoplasm"/>
    <property type="evidence" value="ECO:0007669"/>
    <property type="project" value="UniProtKB-ARBA"/>
</dbReference>
<accession>A0A4U3L1M1</accession>
<evidence type="ECO:0000313" key="6">
    <source>
        <dbReference type="Proteomes" id="UP000305848"/>
    </source>
</evidence>
<dbReference type="PANTHER" id="PTHR43191:SF2">
    <property type="entry name" value="RRNA METHYLTRANSFERASE 3, MITOCHONDRIAL"/>
    <property type="match status" value="1"/>
</dbReference>
<dbReference type="AlphaFoldDB" id="A0A4U3L1M1"/>
<protein>
    <submittedName>
        <fullName evidence="5">RNA methyltransferase</fullName>
    </submittedName>
</protein>
<dbReference type="SUPFAM" id="SSF55315">
    <property type="entry name" value="L30e-like"/>
    <property type="match status" value="1"/>
</dbReference>
<dbReference type="PANTHER" id="PTHR43191">
    <property type="entry name" value="RRNA METHYLTRANSFERASE 3"/>
    <property type="match status" value="1"/>
</dbReference>
<evidence type="ECO:0000256" key="1">
    <source>
        <dbReference type="ARBA" id="ARBA00007228"/>
    </source>
</evidence>
<keyword evidence="2 5" id="KW-0489">Methyltransferase</keyword>
<evidence type="ECO:0000256" key="3">
    <source>
        <dbReference type="ARBA" id="ARBA00022679"/>
    </source>
</evidence>
<gene>
    <name evidence="5" type="ORF">FC093_09380</name>
</gene>
<evidence type="ECO:0000259" key="4">
    <source>
        <dbReference type="SMART" id="SM00967"/>
    </source>
</evidence>
<dbReference type="SUPFAM" id="SSF75217">
    <property type="entry name" value="alpha/beta knot"/>
    <property type="match status" value="1"/>
</dbReference>
<dbReference type="InterPro" id="IPR013123">
    <property type="entry name" value="SpoU_subst-bd"/>
</dbReference>
<dbReference type="Gene3D" id="3.40.1280.10">
    <property type="match status" value="1"/>
</dbReference>
<name>A0A4U3L1M1_9BACT</name>
<dbReference type="InterPro" id="IPR051259">
    <property type="entry name" value="rRNA_Methyltransferase"/>
</dbReference>
<keyword evidence="6" id="KW-1185">Reference proteome</keyword>
<sequence>MISKNEVKYIQSLSHKKNRDAEGVFIAETPKLVNELLQSSVRIKKIYATKDWQPQGSNNVVTEEIDEAALQRISQLETPNKVLAVAEKKKLPSLQLNSHFTLVLDGIQDPGNMGTIVRIADWFGITQIVAAKDTADCYNPKAVQSSMGSIARVHVWYDEPAPILANAQVPVFGALLQGKSVYEIQYQQEGILVIGNESKGIREQLLPFIQQAVTIPRTGAAESLNAAVATGILLSHILKQ</sequence>
<dbReference type="CDD" id="cd18109">
    <property type="entry name" value="SpoU-like_RNA-MTase"/>
    <property type="match status" value="1"/>
</dbReference>
<dbReference type="Pfam" id="PF22435">
    <property type="entry name" value="MRM3-like_sub_bind"/>
    <property type="match status" value="1"/>
</dbReference>
<dbReference type="GO" id="GO:0032259">
    <property type="term" value="P:methylation"/>
    <property type="evidence" value="ECO:0007669"/>
    <property type="project" value="UniProtKB-KW"/>
</dbReference>
<dbReference type="Pfam" id="PF00588">
    <property type="entry name" value="SpoU_methylase"/>
    <property type="match status" value="1"/>
</dbReference>
<dbReference type="InterPro" id="IPR029064">
    <property type="entry name" value="Ribosomal_eL30-like_sf"/>
</dbReference>
<reference evidence="5 6" key="1">
    <citation type="submission" date="2019-05" db="EMBL/GenBank/DDBJ databases">
        <title>Panacibacter sp. strain 17mud1-8 Genome sequencing and assembly.</title>
        <authorList>
            <person name="Chhetri G."/>
        </authorList>
    </citation>
    <scope>NUCLEOTIDE SEQUENCE [LARGE SCALE GENOMIC DNA]</scope>
    <source>
        <strain evidence="5 6">17mud1-8</strain>
    </source>
</reference>
<dbReference type="Gene3D" id="3.30.1330.30">
    <property type="match status" value="1"/>
</dbReference>
<dbReference type="OrthoDB" id="9785673at2"/>
<dbReference type="GO" id="GO:0008173">
    <property type="term" value="F:RNA methyltransferase activity"/>
    <property type="evidence" value="ECO:0007669"/>
    <property type="project" value="InterPro"/>
</dbReference>
<dbReference type="GO" id="GO:0006396">
    <property type="term" value="P:RNA processing"/>
    <property type="evidence" value="ECO:0007669"/>
    <property type="project" value="InterPro"/>
</dbReference>
<dbReference type="InterPro" id="IPR029028">
    <property type="entry name" value="Alpha/beta_knot_MTases"/>
</dbReference>
<feature type="domain" description="RNA 2-O ribose methyltransferase substrate binding" evidence="4">
    <location>
        <begin position="26"/>
        <end position="92"/>
    </location>
</feature>
<dbReference type="InterPro" id="IPR001537">
    <property type="entry name" value="SpoU_MeTrfase"/>
</dbReference>
<dbReference type="GO" id="GO:0003723">
    <property type="term" value="F:RNA binding"/>
    <property type="evidence" value="ECO:0007669"/>
    <property type="project" value="InterPro"/>
</dbReference>
<dbReference type="RefSeq" id="WP_137261518.1">
    <property type="nucleotide sequence ID" value="NZ_SZQL01000006.1"/>
</dbReference>
<organism evidence="5 6">
    <name type="scientific">Ilyomonas limi</name>
    <dbReference type="NCBI Taxonomy" id="2575867"/>
    <lineage>
        <taxon>Bacteria</taxon>
        <taxon>Pseudomonadati</taxon>
        <taxon>Bacteroidota</taxon>
        <taxon>Chitinophagia</taxon>
        <taxon>Chitinophagales</taxon>
        <taxon>Chitinophagaceae</taxon>
        <taxon>Ilyomonas</taxon>
    </lineage>
</organism>
<dbReference type="EMBL" id="SZQL01000006">
    <property type="protein sequence ID" value="TKK68898.1"/>
    <property type="molecule type" value="Genomic_DNA"/>
</dbReference>
<evidence type="ECO:0000313" key="5">
    <source>
        <dbReference type="EMBL" id="TKK68898.1"/>
    </source>
</evidence>
<dbReference type="SMART" id="SM00967">
    <property type="entry name" value="SpoU_sub_bind"/>
    <property type="match status" value="1"/>
</dbReference>
<comment type="similarity">
    <text evidence="1">Belongs to the class IV-like SAM-binding methyltransferase superfamily. RNA methyltransferase TrmH family.</text>
</comment>
<proteinExistence type="inferred from homology"/>
<evidence type="ECO:0000256" key="2">
    <source>
        <dbReference type="ARBA" id="ARBA00022603"/>
    </source>
</evidence>
<dbReference type="InterPro" id="IPR053888">
    <property type="entry name" value="MRM3-like_sub_bind"/>
</dbReference>
<keyword evidence="3 5" id="KW-0808">Transferase</keyword>